<dbReference type="RefSeq" id="WP_013186330.1">
    <property type="nucleotide sequence ID" value="NC_014230.1"/>
</dbReference>
<dbReference type="GeneID" id="89452358"/>
<feature type="signal peptide" evidence="1">
    <location>
        <begin position="1"/>
        <end position="22"/>
    </location>
</feature>
<dbReference type="STRING" id="216432.CA2559_02820"/>
<keyword evidence="3" id="KW-1185">Reference proteome</keyword>
<dbReference type="eggNOG" id="ENOG50336R3">
    <property type="taxonomic scope" value="Bacteria"/>
</dbReference>
<organism evidence="2 3">
    <name type="scientific">Croceibacter atlanticus (strain ATCC BAA-628 / JCM 21780 / CIP 108009 / IAM 15332 / KCTC 12090 / HTCC2559)</name>
    <dbReference type="NCBI Taxonomy" id="216432"/>
    <lineage>
        <taxon>Bacteria</taxon>
        <taxon>Pseudomonadati</taxon>
        <taxon>Bacteroidota</taxon>
        <taxon>Flavobacteriia</taxon>
        <taxon>Flavobacteriales</taxon>
        <taxon>Flavobacteriaceae</taxon>
        <taxon>Croceibacter</taxon>
    </lineage>
</organism>
<dbReference type="OrthoDB" id="1447689at2"/>
<dbReference type="Proteomes" id="UP000002297">
    <property type="component" value="Chromosome"/>
</dbReference>
<feature type="chain" id="PRO_5002660745" evidence="1">
    <location>
        <begin position="23"/>
        <end position="100"/>
    </location>
</feature>
<dbReference type="AlphaFoldDB" id="A3U5Y6"/>
<reference evidence="2 3" key="1">
    <citation type="journal article" date="2010" name="J. Bacteriol.">
        <title>The complete genome sequence of Croceibacter atlanticus HTCC2559T.</title>
        <authorList>
            <person name="Oh H.M."/>
            <person name="Kang I."/>
            <person name="Ferriera S."/>
            <person name="Giovannoni S.J."/>
            <person name="Cho J.C."/>
        </authorList>
    </citation>
    <scope>NUCLEOTIDE SEQUENCE [LARGE SCALE GENOMIC DNA]</scope>
    <source>
        <strain evidence="3">ATCC BAA-628 / HTCC2559 / KCTC 12090</strain>
    </source>
</reference>
<dbReference type="KEGG" id="cat:CA2559_02820"/>
<evidence type="ECO:0000256" key="1">
    <source>
        <dbReference type="SAM" id="SignalP"/>
    </source>
</evidence>
<protein>
    <submittedName>
        <fullName evidence="2">Uncharacterized protein</fullName>
    </submittedName>
</protein>
<accession>A3U5Y6</accession>
<evidence type="ECO:0000313" key="3">
    <source>
        <dbReference type="Proteomes" id="UP000002297"/>
    </source>
</evidence>
<proteinExistence type="predicted"/>
<sequence length="100" mass="11236">MKYVYVILLVLCCLGCKSTKVAPETSTYEGVLKVQGITTYQYGTHTLTNENDVYALTSDTIILDDFDSEYVEITAKRVDGYPVENGPIYLNVKTIKIKNQ</sequence>
<evidence type="ECO:0000313" key="2">
    <source>
        <dbReference type="EMBL" id="EAP87653.1"/>
    </source>
</evidence>
<name>A3U5Y6_CROAH</name>
<dbReference type="HOGENOM" id="CLU_2316351_0_0_10"/>
<dbReference type="EMBL" id="CP002046">
    <property type="protein sequence ID" value="EAP87653.1"/>
    <property type="molecule type" value="Genomic_DNA"/>
</dbReference>
<gene>
    <name evidence="2" type="ordered locus">CA2559_02820</name>
</gene>
<keyword evidence="1" id="KW-0732">Signal</keyword>